<keyword evidence="2" id="KW-0812">Transmembrane</keyword>
<dbReference type="EMBL" id="JNVM01000019">
    <property type="protein sequence ID" value="KEQ23832.1"/>
    <property type="molecule type" value="Genomic_DNA"/>
</dbReference>
<evidence type="ECO:0000256" key="1">
    <source>
        <dbReference type="SAM" id="MobiDB-lite"/>
    </source>
</evidence>
<gene>
    <name evidence="3" type="ORF">ET33_12425</name>
</gene>
<feature type="region of interest" description="Disordered" evidence="1">
    <location>
        <begin position="79"/>
        <end position="99"/>
    </location>
</feature>
<sequence length="430" mass="46967">MDPMDNELKKELAHGPFRQNGFNDSLRKRIEERIDNHVAVRRPRRWSAWSAGVSAVLASALVFLFVTDSRPLPLMQQEAAEKPEMQQPAAAAPAPHGPDWEASVRSALLIGLRSDAPAAQNPQAPSTYRTVLIAPDRNRLQKTAEGEGILMPYKLDFWKIENEPKANSSQEAHTLTAHLASAKPKTGNSADRGNPARTVVRSEKLMFAGNRYVAVAQTTAGKSGSAPSPAQQDYVWVKELEQIAPGRRAPAPLSEPHVTLSSVFAAAAVPVLKELKPAPPAGSGHAEPTAADLSGESWTIARKQGKWTAQLASYDGPANSAAEGTAYHLREVPLALPQSVVSHDELAVPWRDIVRVQPGAVDAFSSPNHDMVAVVTEQNIIIYPYADQWIPIPLMTLPLQPKESVVMIQWAMGSYVELWKRQVKTYLQPQ</sequence>
<dbReference type="AlphaFoldDB" id="A0A081NZF9"/>
<keyword evidence="2" id="KW-0472">Membrane</keyword>
<feature type="transmembrane region" description="Helical" evidence="2">
    <location>
        <begin position="46"/>
        <end position="66"/>
    </location>
</feature>
<name>A0A081NZF9_9BACL</name>
<dbReference type="InterPro" id="IPR036152">
    <property type="entry name" value="Asp/glu_Ase-like_sf"/>
</dbReference>
<reference evidence="3 4" key="1">
    <citation type="submission" date="2014-06" db="EMBL/GenBank/DDBJ databases">
        <title>Draft genome sequence of Paenibacillus sp. MSt1.</title>
        <authorList>
            <person name="Aw Y.K."/>
            <person name="Ong K.S."/>
            <person name="Gan H.M."/>
            <person name="Lee S.M."/>
        </authorList>
    </citation>
    <scope>NUCLEOTIDE SEQUENCE [LARGE SCALE GENOMIC DNA]</scope>
    <source>
        <strain evidence="3 4">MSt1</strain>
    </source>
</reference>
<keyword evidence="4" id="KW-1185">Reference proteome</keyword>
<accession>A0A081NZF9</accession>
<evidence type="ECO:0000313" key="3">
    <source>
        <dbReference type="EMBL" id="KEQ23832.1"/>
    </source>
</evidence>
<comment type="caution">
    <text evidence="3">The sequence shown here is derived from an EMBL/GenBank/DDBJ whole genome shotgun (WGS) entry which is preliminary data.</text>
</comment>
<protein>
    <submittedName>
        <fullName evidence="3">Uncharacterized protein</fullName>
    </submittedName>
</protein>
<dbReference type="OrthoDB" id="2677224at2"/>
<organism evidence="3 4">
    <name type="scientific">Paenibacillus tyrfis</name>
    <dbReference type="NCBI Taxonomy" id="1501230"/>
    <lineage>
        <taxon>Bacteria</taxon>
        <taxon>Bacillati</taxon>
        <taxon>Bacillota</taxon>
        <taxon>Bacilli</taxon>
        <taxon>Bacillales</taxon>
        <taxon>Paenibacillaceae</taxon>
        <taxon>Paenibacillus</taxon>
    </lineage>
</organism>
<evidence type="ECO:0000313" key="4">
    <source>
        <dbReference type="Proteomes" id="UP000028123"/>
    </source>
</evidence>
<dbReference type="Proteomes" id="UP000028123">
    <property type="component" value="Unassembled WGS sequence"/>
</dbReference>
<dbReference type="SUPFAM" id="SSF53774">
    <property type="entry name" value="Glutaminase/Asparaginase"/>
    <property type="match status" value="1"/>
</dbReference>
<dbReference type="eggNOG" id="ENOG50304B5">
    <property type="taxonomic scope" value="Bacteria"/>
</dbReference>
<feature type="compositionally biased region" description="Low complexity" evidence="1">
    <location>
        <begin position="85"/>
        <end position="94"/>
    </location>
</feature>
<keyword evidence="2" id="KW-1133">Transmembrane helix</keyword>
<dbReference type="RefSeq" id="WP_036687350.1">
    <property type="nucleotide sequence ID" value="NZ_JNVM01000019.1"/>
</dbReference>
<evidence type="ECO:0000256" key="2">
    <source>
        <dbReference type="SAM" id="Phobius"/>
    </source>
</evidence>
<proteinExistence type="predicted"/>